<dbReference type="Gene3D" id="3.40.50.12370">
    <property type="match status" value="1"/>
</dbReference>
<keyword evidence="4" id="KW-1185">Reference proteome</keyword>
<dbReference type="OrthoDB" id="9804721at2"/>
<dbReference type="KEGG" id="boz:DBV39_16910"/>
<accession>A0A2R4XMY3</accession>
<evidence type="ECO:0000313" key="4">
    <source>
        <dbReference type="Proteomes" id="UP000244571"/>
    </source>
</evidence>
<dbReference type="RefSeq" id="WP_108622541.1">
    <property type="nucleotide sequence ID" value="NZ_CP028901.1"/>
</dbReference>
<comment type="similarity">
    <text evidence="1">Belongs to the universal stress protein A family.</text>
</comment>
<dbReference type="CDD" id="cd00293">
    <property type="entry name" value="USP-like"/>
    <property type="match status" value="2"/>
</dbReference>
<dbReference type="InterPro" id="IPR006016">
    <property type="entry name" value="UspA"/>
</dbReference>
<dbReference type="AlphaFoldDB" id="A0A2R4XMY3"/>
<dbReference type="EMBL" id="CP028901">
    <property type="protein sequence ID" value="AWB35131.1"/>
    <property type="molecule type" value="Genomic_DNA"/>
</dbReference>
<feature type="domain" description="UspA" evidence="2">
    <location>
        <begin position="6"/>
        <end position="160"/>
    </location>
</feature>
<evidence type="ECO:0000259" key="2">
    <source>
        <dbReference type="Pfam" id="PF00582"/>
    </source>
</evidence>
<organism evidence="3 4">
    <name type="scientific">Orrella marina</name>
    <dbReference type="NCBI Taxonomy" id="2163011"/>
    <lineage>
        <taxon>Bacteria</taxon>
        <taxon>Pseudomonadati</taxon>
        <taxon>Pseudomonadota</taxon>
        <taxon>Betaproteobacteria</taxon>
        <taxon>Burkholderiales</taxon>
        <taxon>Alcaligenaceae</taxon>
        <taxon>Orrella</taxon>
    </lineage>
</organism>
<dbReference type="Proteomes" id="UP000244571">
    <property type="component" value="Chromosome"/>
</dbReference>
<dbReference type="Pfam" id="PF00582">
    <property type="entry name" value="Usp"/>
    <property type="match status" value="2"/>
</dbReference>
<evidence type="ECO:0000256" key="1">
    <source>
        <dbReference type="ARBA" id="ARBA00008791"/>
    </source>
</evidence>
<evidence type="ECO:0000313" key="3">
    <source>
        <dbReference type="EMBL" id="AWB35131.1"/>
    </source>
</evidence>
<protein>
    <submittedName>
        <fullName evidence="3">Universal stress protein</fullName>
    </submittedName>
</protein>
<feature type="domain" description="UspA" evidence="2">
    <location>
        <begin position="168"/>
        <end position="291"/>
    </location>
</feature>
<dbReference type="PANTHER" id="PTHR46268:SF15">
    <property type="entry name" value="UNIVERSAL STRESS PROTEIN HP_0031"/>
    <property type="match status" value="1"/>
</dbReference>
<proteinExistence type="inferred from homology"/>
<dbReference type="PANTHER" id="PTHR46268">
    <property type="entry name" value="STRESS RESPONSE PROTEIN NHAX"/>
    <property type="match status" value="1"/>
</dbReference>
<reference evidence="3 4" key="1">
    <citation type="submission" date="2018-04" db="EMBL/GenBank/DDBJ databases">
        <title>Bordetella sp. HZ20 isolated from seawater.</title>
        <authorList>
            <person name="Sun C."/>
        </authorList>
    </citation>
    <scope>NUCLEOTIDE SEQUENCE [LARGE SCALE GENOMIC DNA]</scope>
    <source>
        <strain evidence="3 4">HZ20</strain>
    </source>
</reference>
<gene>
    <name evidence="3" type="ORF">DBV39_16910</name>
</gene>
<name>A0A2R4XMY3_9BURK</name>
<sequence>MRTDNKILACVDQSPYANVVTDYAAWAARKLDAPLELLHVIDRDSEVTESEDHSGALGLDTQEQLLTELTQKDQIRRKVVRDQGRIFLNVLRERALATGLSEVDVRQRMGTLLEAVQVQKDSVRLYVLGRRGASGDRTQRDIGRHVESLVRVLKQPILTVSNEFVEPRRVLIAFDGTQMTRRGVAMIASSQIFRGLPIHVLMAGQKAAGTTSAADRQMEWARQRLAQAGFDVHTHRAQGDPEIEIAKAIQDLEIDMLAMGAYSHSPWRSLVFGSRTTDLLRSATIATLLLR</sequence>
<dbReference type="SUPFAM" id="SSF52402">
    <property type="entry name" value="Adenine nucleotide alpha hydrolases-like"/>
    <property type="match status" value="2"/>
</dbReference>